<evidence type="ECO:0000313" key="4">
    <source>
        <dbReference type="Proteomes" id="UP000298030"/>
    </source>
</evidence>
<dbReference type="Pfam" id="PF24883">
    <property type="entry name" value="NPHP3_N"/>
    <property type="match status" value="1"/>
</dbReference>
<dbReference type="PROSITE" id="PS50837">
    <property type="entry name" value="NACHT"/>
    <property type="match status" value="1"/>
</dbReference>
<dbReference type="STRING" id="71717.A0A4Y7T0X0"/>
<accession>A0A4Y7T0X0</accession>
<keyword evidence="4" id="KW-1185">Reference proteome</keyword>
<dbReference type="AlphaFoldDB" id="A0A4Y7T0X0"/>
<evidence type="ECO:0000259" key="2">
    <source>
        <dbReference type="PROSITE" id="PS50837"/>
    </source>
</evidence>
<feature type="domain" description="NACHT" evidence="2">
    <location>
        <begin position="107"/>
        <end position="277"/>
    </location>
</feature>
<dbReference type="InterPro" id="IPR027417">
    <property type="entry name" value="P-loop_NTPase"/>
</dbReference>
<dbReference type="Gene3D" id="3.40.50.300">
    <property type="entry name" value="P-loop containing nucleotide triphosphate hydrolases"/>
    <property type="match status" value="1"/>
</dbReference>
<proteinExistence type="predicted"/>
<dbReference type="EMBL" id="QPFP01000037">
    <property type="protein sequence ID" value="TEB27810.1"/>
    <property type="molecule type" value="Genomic_DNA"/>
</dbReference>
<dbReference type="PANTHER" id="PTHR10039">
    <property type="entry name" value="AMELOGENIN"/>
    <property type="match status" value="1"/>
</dbReference>
<dbReference type="OrthoDB" id="4760524at2759"/>
<reference evidence="3 4" key="1">
    <citation type="journal article" date="2019" name="Nat. Ecol. Evol.">
        <title>Megaphylogeny resolves global patterns of mushroom evolution.</title>
        <authorList>
            <person name="Varga T."/>
            <person name="Krizsan K."/>
            <person name="Foldi C."/>
            <person name="Dima B."/>
            <person name="Sanchez-Garcia M."/>
            <person name="Sanchez-Ramirez S."/>
            <person name="Szollosi G.J."/>
            <person name="Szarkandi J.G."/>
            <person name="Papp V."/>
            <person name="Albert L."/>
            <person name="Andreopoulos W."/>
            <person name="Angelini C."/>
            <person name="Antonin V."/>
            <person name="Barry K.W."/>
            <person name="Bougher N.L."/>
            <person name="Buchanan P."/>
            <person name="Buyck B."/>
            <person name="Bense V."/>
            <person name="Catcheside P."/>
            <person name="Chovatia M."/>
            <person name="Cooper J."/>
            <person name="Damon W."/>
            <person name="Desjardin D."/>
            <person name="Finy P."/>
            <person name="Geml J."/>
            <person name="Haridas S."/>
            <person name="Hughes K."/>
            <person name="Justo A."/>
            <person name="Karasinski D."/>
            <person name="Kautmanova I."/>
            <person name="Kiss B."/>
            <person name="Kocsube S."/>
            <person name="Kotiranta H."/>
            <person name="LaButti K.M."/>
            <person name="Lechner B.E."/>
            <person name="Liimatainen K."/>
            <person name="Lipzen A."/>
            <person name="Lukacs Z."/>
            <person name="Mihaltcheva S."/>
            <person name="Morgado L.N."/>
            <person name="Niskanen T."/>
            <person name="Noordeloos M.E."/>
            <person name="Ohm R.A."/>
            <person name="Ortiz-Santana B."/>
            <person name="Ovrebo C."/>
            <person name="Racz N."/>
            <person name="Riley R."/>
            <person name="Savchenko A."/>
            <person name="Shiryaev A."/>
            <person name="Soop K."/>
            <person name="Spirin V."/>
            <person name="Szebenyi C."/>
            <person name="Tomsovsky M."/>
            <person name="Tulloss R.E."/>
            <person name="Uehling J."/>
            <person name="Grigoriev I.V."/>
            <person name="Vagvolgyi C."/>
            <person name="Papp T."/>
            <person name="Martin F.M."/>
            <person name="Miettinen O."/>
            <person name="Hibbett D.S."/>
            <person name="Nagy L.G."/>
        </authorList>
    </citation>
    <scope>NUCLEOTIDE SEQUENCE [LARGE SCALE GENOMIC DNA]</scope>
    <source>
        <strain evidence="3 4">FP101781</strain>
    </source>
</reference>
<dbReference type="SUPFAM" id="SSF52540">
    <property type="entry name" value="P-loop containing nucleoside triphosphate hydrolases"/>
    <property type="match status" value="1"/>
</dbReference>
<protein>
    <recommendedName>
        <fullName evidence="2">NACHT domain-containing protein</fullName>
    </recommendedName>
</protein>
<evidence type="ECO:0000313" key="3">
    <source>
        <dbReference type="EMBL" id="TEB27810.1"/>
    </source>
</evidence>
<gene>
    <name evidence="3" type="ORF">FA13DRAFT_1794542</name>
</gene>
<comment type="caution">
    <text evidence="3">The sequence shown here is derived from an EMBL/GenBank/DDBJ whole genome shotgun (WGS) entry which is preliminary data.</text>
</comment>
<organism evidence="3 4">
    <name type="scientific">Coprinellus micaceus</name>
    <name type="common">Glistening ink-cap mushroom</name>
    <name type="synonym">Coprinus micaceus</name>
    <dbReference type="NCBI Taxonomy" id="71717"/>
    <lineage>
        <taxon>Eukaryota</taxon>
        <taxon>Fungi</taxon>
        <taxon>Dikarya</taxon>
        <taxon>Basidiomycota</taxon>
        <taxon>Agaricomycotina</taxon>
        <taxon>Agaricomycetes</taxon>
        <taxon>Agaricomycetidae</taxon>
        <taxon>Agaricales</taxon>
        <taxon>Agaricineae</taxon>
        <taxon>Psathyrellaceae</taxon>
        <taxon>Coprinellus</taxon>
    </lineage>
</organism>
<dbReference type="Proteomes" id="UP000298030">
    <property type="component" value="Unassembled WGS sequence"/>
</dbReference>
<evidence type="ECO:0000256" key="1">
    <source>
        <dbReference type="ARBA" id="ARBA00022737"/>
    </source>
</evidence>
<dbReference type="InterPro" id="IPR056884">
    <property type="entry name" value="NPHP3-like_N"/>
</dbReference>
<name>A0A4Y7T0X0_COPMI</name>
<sequence length="662" mass="75483">MDTYGHPPATHSIVANDAHVRNVAGAYDDHSVTSHHNSITNVKNIQITNSGRHEMEALLKHVAHGALHDSAERGPDAPKCHAETRTAVQKDIMGWIEHGEKDGAPKRILWLSGPAGSGKTAIAGTIADVCYKRGLLAASFFFSAFAGSMNRRFGRPLVSTLVYSLIRHKSIVGLKEEVLSAIEDDPIIFERHLDQQLETLILRPLRNVSGRSDRNHWPAVIIIDGLDECQGRSESDIGPGGPVPALESSAQKEILAALSRACEDPDFPFRIVIASRPEPVIRHSFSTSPCPTLNIFLDDKYNPDSDIRLFLQAMFNNMRRRFNLSSTWASMNVIDILVKEASGQFIYAATVLRFLDNPRLGSPQQLLTRVLEWRSLNDSKPFAPLDLLYDRILRTSPDPLLAVTWIRFIDSQRPSSFPAYSNYMLESYPGETEHVLGTLTSLVRLVDENAEPSFHFYHKSLLDFLKDPQRSADLVVNYQSLALFLKERYYQTLQGVYWYEIFNLAPYAEANAARGPRSKATDQSTDLLSLQFFGLFCYYLPYYVEQDRKYTSGDVEWWLLHLDESNWEEGIPRMFSSVHRQCKWYRCLPSCGVWRKGILRHCREHDWHVPTGKEMLRDRFKKFGFDPTTPQEFHLRSPRVELPGFERREACLHVSSTRHRPQ</sequence>
<dbReference type="PANTHER" id="PTHR10039:SF14">
    <property type="entry name" value="NACHT DOMAIN-CONTAINING PROTEIN"/>
    <property type="match status" value="1"/>
</dbReference>
<keyword evidence="1" id="KW-0677">Repeat</keyword>
<dbReference type="InterPro" id="IPR007111">
    <property type="entry name" value="NACHT_NTPase"/>
</dbReference>